<dbReference type="Pfam" id="PF13000">
    <property type="entry name" value="Acatn"/>
    <property type="match status" value="3"/>
</dbReference>
<feature type="transmembrane region" description="Helical" evidence="5">
    <location>
        <begin position="228"/>
        <end position="246"/>
    </location>
</feature>
<protein>
    <recommendedName>
        <fullName evidence="7">Major facilitator superfamily (MFS) profile domain-containing protein</fullName>
    </recommendedName>
</protein>
<evidence type="ECO:0000256" key="2">
    <source>
        <dbReference type="ARBA" id="ARBA00022692"/>
    </source>
</evidence>
<dbReference type="SUPFAM" id="SSF103473">
    <property type="entry name" value="MFS general substrate transporter"/>
    <property type="match status" value="1"/>
</dbReference>
<feature type="transmembrane region" description="Helical" evidence="5">
    <location>
        <begin position="144"/>
        <end position="165"/>
    </location>
</feature>
<dbReference type="PANTHER" id="PTHR12778:SF9">
    <property type="entry name" value="ACETYL-COENZYME A TRANSPORTER 1"/>
    <property type="match status" value="1"/>
</dbReference>
<feature type="transmembrane region" description="Helical" evidence="5">
    <location>
        <begin position="281"/>
        <end position="301"/>
    </location>
</feature>
<feature type="transmembrane region" description="Helical" evidence="5">
    <location>
        <begin position="44"/>
        <end position="68"/>
    </location>
</feature>
<feature type="transmembrane region" description="Helical" evidence="5">
    <location>
        <begin position="376"/>
        <end position="397"/>
    </location>
</feature>
<feature type="transmembrane region" description="Helical" evidence="5">
    <location>
        <begin position="478"/>
        <end position="496"/>
    </location>
</feature>
<keyword evidence="3 5" id="KW-1133">Transmembrane helix</keyword>
<reference evidence="6" key="1">
    <citation type="submission" date="2015-11" db="EMBL/GenBank/DDBJ databases">
        <title>De novo transcriptome assembly of four potential Pierce s Disease insect vectors from Arizona vineyards.</title>
        <authorList>
            <person name="Tassone E.E."/>
        </authorList>
    </citation>
    <scope>NUCLEOTIDE SEQUENCE</scope>
</reference>
<dbReference type="GO" id="GO:0016020">
    <property type="term" value="C:membrane"/>
    <property type="evidence" value="ECO:0007669"/>
    <property type="project" value="UniProtKB-SubCell"/>
</dbReference>
<evidence type="ECO:0008006" key="7">
    <source>
        <dbReference type="Google" id="ProtNLM"/>
    </source>
</evidence>
<dbReference type="GO" id="GO:0008521">
    <property type="term" value="F:acetyl-CoA transmembrane transporter activity"/>
    <property type="evidence" value="ECO:0007669"/>
    <property type="project" value="InterPro"/>
</dbReference>
<dbReference type="AlphaFoldDB" id="A0A1B6K3G5"/>
<evidence type="ECO:0000256" key="3">
    <source>
        <dbReference type="ARBA" id="ARBA00022989"/>
    </source>
</evidence>
<evidence type="ECO:0000256" key="5">
    <source>
        <dbReference type="SAM" id="Phobius"/>
    </source>
</evidence>
<feature type="transmembrane region" description="Helical" evidence="5">
    <location>
        <begin position="418"/>
        <end position="439"/>
    </location>
</feature>
<feature type="transmembrane region" description="Helical" evidence="5">
    <location>
        <begin position="112"/>
        <end position="132"/>
    </location>
</feature>
<evidence type="ECO:0000313" key="6">
    <source>
        <dbReference type="EMBL" id="JAT05979.1"/>
    </source>
</evidence>
<dbReference type="InterPro" id="IPR004752">
    <property type="entry name" value="AmpG_permease/AT-1"/>
</dbReference>
<evidence type="ECO:0000256" key="4">
    <source>
        <dbReference type="ARBA" id="ARBA00023136"/>
    </source>
</evidence>
<dbReference type="InterPro" id="IPR024371">
    <property type="entry name" value="AcetylCoA_trans_1-like"/>
</dbReference>
<dbReference type="Gene3D" id="1.20.1250.20">
    <property type="entry name" value="MFS general substrate transporter like domains"/>
    <property type="match status" value="1"/>
</dbReference>
<evidence type="ECO:0000256" key="1">
    <source>
        <dbReference type="ARBA" id="ARBA00004141"/>
    </source>
</evidence>
<sequence>MALRRKVRPEDEGLPLFEEVRDEDLKDGEVSCKERSLTGDRANVALLFFLYTLQGIPLGLASAMPMLLQNRKGVLYKDQALFSLVAWPFSIKLLWAPIVDSVFSERFGRRKTWLVSSQYMIGIFMILLSYRVDLWVSDPKGPHTILLTCLFFALNFLAATQDIAVDGWALTMLKRENVGLASTCNSVGQTAGYFLGYVVFIALESADFCNTYLRTEHQPEGVVTLPNFLYYMGGIFLLSTTLVALFKREAPDEDNGEQDKDIKGTYQQLLRIVRLPAVRTLALILLTCKVSFCACDAIAGLKLVEAGVPREQFAMVALFLIPLQVSLPLLLTRYLVSDAPMDVYTKAIPYRLAFNLLAAAFVWLTPHLITKDHIPFHYYVLLILLYGLHQITLYSMFVSQLSFFARISDPNMGGTYMTLLNTLANLGTSWPNSLILLFVDGFSSSYCSNDPDNNCSCASLIEQCTTGAGECVKWLDGFYVLIVLCTLYGVVWMRWGGHTVHELQRRGDHHWKLSLHKR</sequence>
<gene>
    <name evidence="6" type="ORF">g.12867</name>
</gene>
<dbReference type="GO" id="GO:0035348">
    <property type="term" value="P:acetyl-CoA transmembrane transport"/>
    <property type="evidence" value="ECO:0007669"/>
    <property type="project" value="InterPro"/>
</dbReference>
<feature type="transmembrane region" description="Helical" evidence="5">
    <location>
        <begin position="80"/>
        <end position="100"/>
    </location>
</feature>
<proteinExistence type="predicted"/>
<keyword evidence="2 5" id="KW-0812">Transmembrane</keyword>
<accession>A0A1B6K3G5</accession>
<comment type="subcellular location">
    <subcellularLocation>
        <location evidence="1">Membrane</location>
        <topology evidence="1">Multi-pass membrane protein</topology>
    </subcellularLocation>
</comment>
<dbReference type="InterPro" id="IPR036259">
    <property type="entry name" value="MFS_trans_sf"/>
</dbReference>
<dbReference type="PANTHER" id="PTHR12778">
    <property type="entry name" value="SOLUTE CARRIER FAMILY 33 ACETYL-COA TRANSPORTER -RELATED"/>
    <property type="match status" value="1"/>
</dbReference>
<keyword evidence="4 5" id="KW-0472">Membrane</keyword>
<name>A0A1B6K3G5_9HEMI</name>
<feature type="transmembrane region" description="Helical" evidence="5">
    <location>
        <begin position="177"/>
        <end position="203"/>
    </location>
</feature>
<feature type="transmembrane region" description="Helical" evidence="5">
    <location>
        <begin position="348"/>
        <end position="364"/>
    </location>
</feature>
<dbReference type="EMBL" id="GECU01001728">
    <property type="protein sequence ID" value="JAT05979.1"/>
    <property type="molecule type" value="Transcribed_RNA"/>
</dbReference>
<feature type="transmembrane region" description="Helical" evidence="5">
    <location>
        <begin position="313"/>
        <end position="336"/>
    </location>
</feature>
<organism evidence="6">
    <name type="scientific">Homalodisca liturata</name>
    <dbReference type="NCBI Taxonomy" id="320908"/>
    <lineage>
        <taxon>Eukaryota</taxon>
        <taxon>Metazoa</taxon>
        <taxon>Ecdysozoa</taxon>
        <taxon>Arthropoda</taxon>
        <taxon>Hexapoda</taxon>
        <taxon>Insecta</taxon>
        <taxon>Pterygota</taxon>
        <taxon>Neoptera</taxon>
        <taxon>Paraneoptera</taxon>
        <taxon>Hemiptera</taxon>
        <taxon>Auchenorrhyncha</taxon>
        <taxon>Membracoidea</taxon>
        <taxon>Cicadellidae</taxon>
        <taxon>Cicadellinae</taxon>
        <taxon>Proconiini</taxon>
        <taxon>Homalodisca</taxon>
    </lineage>
</organism>